<accession>A0A0P0R8Z7</accession>
<dbReference type="EMBL" id="CP012746">
    <property type="protein sequence ID" value="ALL64814.1"/>
    <property type="molecule type" value="Genomic_DNA"/>
</dbReference>
<keyword evidence="1" id="KW-0472">Membrane</keyword>
<reference evidence="2 3" key="1">
    <citation type="journal article" date="2014" name="Genome Announc.">
        <title>Draft Genome Sequence of the Haloacid-Degrading Burkholderia caribensis Strain MBA4.</title>
        <authorList>
            <person name="Pan Y."/>
            <person name="Kong K.F."/>
            <person name="Tsang J.S."/>
        </authorList>
    </citation>
    <scope>NUCLEOTIDE SEQUENCE [LARGE SCALE GENOMIC DNA]</scope>
    <source>
        <strain evidence="2 3">MBA4</strain>
    </source>
</reference>
<dbReference type="KEGG" id="bcai:K788_00012170"/>
<dbReference type="RefSeq" id="WP_036004470.1">
    <property type="nucleotide sequence ID" value="NZ_CP012746.1"/>
</dbReference>
<name>A0A0P0R8Z7_9BURK</name>
<dbReference type="Proteomes" id="UP000019146">
    <property type="component" value="Chromosome 1"/>
</dbReference>
<evidence type="ECO:0000313" key="3">
    <source>
        <dbReference type="Proteomes" id="UP000019146"/>
    </source>
</evidence>
<gene>
    <name evidence="2" type="ORF">K788_00012170</name>
</gene>
<dbReference type="GeneID" id="69968944"/>
<evidence type="ECO:0000313" key="2">
    <source>
        <dbReference type="EMBL" id="ALL64814.1"/>
    </source>
</evidence>
<organism evidence="2 3">
    <name type="scientific">Paraburkholderia caribensis MBA4</name>
    <dbReference type="NCBI Taxonomy" id="1323664"/>
    <lineage>
        <taxon>Bacteria</taxon>
        <taxon>Pseudomonadati</taxon>
        <taxon>Pseudomonadota</taxon>
        <taxon>Betaproteobacteria</taxon>
        <taxon>Burkholderiales</taxon>
        <taxon>Burkholderiaceae</taxon>
        <taxon>Paraburkholderia</taxon>
    </lineage>
</organism>
<sequence length="90" mass="10045">MDIRKALTNTAAVVVLFFLFLFPVGRLVLSDVGTDMVFRITSWIGLYGNQEPGDSYADAALLLSLLLALLVVWIANRFITLRKKENSNVQ</sequence>
<proteinExistence type="predicted"/>
<keyword evidence="1" id="KW-1133">Transmembrane helix</keyword>
<feature type="transmembrane region" description="Helical" evidence="1">
    <location>
        <begin position="56"/>
        <end position="75"/>
    </location>
</feature>
<dbReference type="AlphaFoldDB" id="A0A0P0R8Z7"/>
<keyword evidence="1" id="KW-0812">Transmembrane</keyword>
<evidence type="ECO:0008006" key="4">
    <source>
        <dbReference type="Google" id="ProtNLM"/>
    </source>
</evidence>
<protein>
    <recommendedName>
        <fullName evidence="4">Transmembrane protein</fullName>
    </recommendedName>
</protein>
<evidence type="ECO:0000256" key="1">
    <source>
        <dbReference type="SAM" id="Phobius"/>
    </source>
</evidence>